<sequence length="83" mass="9439">MRVVTQTLHTKSSRPSSPHHPLGRPPPHARVCRRRCLCDWTYSDHVDEEIPFVTNSSAFLVQTDEGAVNPVVDQIRRSTAAYR</sequence>
<name>A0A2Z7D940_9LAMI</name>
<evidence type="ECO:0000313" key="2">
    <source>
        <dbReference type="EMBL" id="KZV55079.1"/>
    </source>
</evidence>
<reference evidence="2 3" key="1">
    <citation type="journal article" date="2015" name="Proc. Natl. Acad. Sci. U.S.A.">
        <title>The resurrection genome of Boea hygrometrica: A blueprint for survival of dehydration.</title>
        <authorList>
            <person name="Xiao L."/>
            <person name="Yang G."/>
            <person name="Zhang L."/>
            <person name="Yang X."/>
            <person name="Zhao S."/>
            <person name="Ji Z."/>
            <person name="Zhou Q."/>
            <person name="Hu M."/>
            <person name="Wang Y."/>
            <person name="Chen M."/>
            <person name="Xu Y."/>
            <person name="Jin H."/>
            <person name="Xiao X."/>
            <person name="Hu G."/>
            <person name="Bao F."/>
            <person name="Hu Y."/>
            <person name="Wan P."/>
            <person name="Li L."/>
            <person name="Deng X."/>
            <person name="Kuang T."/>
            <person name="Xiang C."/>
            <person name="Zhu J.K."/>
            <person name="Oliver M.J."/>
            <person name="He Y."/>
        </authorList>
    </citation>
    <scope>NUCLEOTIDE SEQUENCE [LARGE SCALE GENOMIC DNA]</scope>
    <source>
        <strain evidence="3">cv. XS01</strain>
    </source>
</reference>
<accession>A0A2Z7D940</accession>
<keyword evidence="3" id="KW-1185">Reference proteome</keyword>
<protein>
    <submittedName>
        <fullName evidence="2">MICROTUBULE ORGANIZATION 1 family protein</fullName>
    </submittedName>
</protein>
<evidence type="ECO:0000313" key="3">
    <source>
        <dbReference type="Proteomes" id="UP000250235"/>
    </source>
</evidence>
<dbReference type="EMBL" id="KQ989015">
    <property type="protein sequence ID" value="KZV55079.1"/>
    <property type="molecule type" value="Genomic_DNA"/>
</dbReference>
<feature type="compositionally biased region" description="Polar residues" evidence="1">
    <location>
        <begin position="1"/>
        <end position="16"/>
    </location>
</feature>
<dbReference type="Proteomes" id="UP000250235">
    <property type="component" value="Unassembled WGS sequence"/>
</dbReference>
<evidence type="ECO:0000256" key="1">
    <source>
        <dbReference type="SAM" id="MobiDB-lite"/>
    </source>
</evidence>
<gene>
    <name evidence="2" type="ORF">F511_23504</name>
</gene>
<feature type="region of interest" description="Disordered" evidence="1">
    <location>
        <begin position="1"/>
        <end position="29"/>
    </location>
</feature>
<dbReference type="AlphaFoldDB" id="A0A2Z7D940"/>
<proteinExistence type="predicted"/>
<organism evidence="2 3">
    <name type="scientific">Dorcoceras hygrometricum</name>
    <dbReference type="NCBI Taxonomy" id="472368"/>
    <lineage>
        <taxon>Eukaryota</taxon>
        <taxon>Viridiplantae</taxon>
        <taxon>Streptophyta</taxon>
        <taxon>Embryophyta</taxon>
        <taxon>Tracheophyta</taxon>
        <taxon>Spermatophyta</taxon>
        <taxon>Magnoliopsida</taxon>
        <taxon>eudicotyledons</taxon>
        <taxon>Gunneridae</taxon>
        <taxon>Pentapetalae</taxon>
        <taxon>asterids</taxon>
        <taxon>lamiids</taxon>
        <taxon>Lamiales</taxon>
        <taxon>Gesneriaceae</taxon>
        <taxon>Didymocarpoideae</taxon>
        <taxon>Trichosporeae</taxon>
        <taxon>Loxocarpinae</taxon>
        <taxon>Dorcoceras</taxon>
    </lineage>
</organism>